<dbReference type="CDD" id="cd00067">
    <property type="entry name" value="GAL4"/>
    <property type="match status" value="1"/>
</dbReference>
<dbReference type="InterPro" id="IPR036864">
    <property type="entry name" value="Zn2-C6_fun-type_DNA-bd_sf"/>
</dbReference>
<dbReference type="GO" id="GO:0003677">
    <property type="term" value="F:DNA binding"/>
    <property type="evidence" value="ECO:0007669"/>
    <property type="project" value="UniProtKB-KW"/>
</dbReference>
<name>A0A0D1WPI9_9EURO</name>
<evidence type="ECO:0000256" key="3">
    <source>
        <dbReference type="ARBA" id="ARBA00023163"/>
    </source>
</evidence>
<dbReference type="PROSITE" id="PS50048">
    <property type="entry name" value="ZN2_CY6_FUNGAL_2"/>
    <property type="match status" value="1"/>
</dbReference>
<organism evidence="7 8">
    <name type="scientific">Exophiala sideris</name>
    <dbReference type="NCBI Taxonomy" id="1016849"/>
    <lineage>
        <taxon>Eukaryota</taxon>
        <taxon>Fungi</taxon>
        <taxon>Dikarya</taxon>
        <taxon>Ascomycota</taxon>
        <taxon>Pezizomycotina</taxon>
        <taxon>Eurotiomycetes</taxon>
        <taxon>Chaetothyriomycetidae</taxon>
        <taxon>Chaetothyriales</taxon>
        <taxon>Herpotrichiellaceae</taxon>
        <taxon>Exophiala</taxon>
    </lineage>
</organism>
<reference evidence="7 8" key="1">
    <citation type="submission" date="2015-01" db="EMBL/GenBank/DDBJ databases">
        <title>The Genome Sequence of Exophiala sideris CBS121828.</title>
        <authorList>
            <consortium name="The Broad Institute Genomics Platform"/>
            <person name="Cuomo C."/>
            <person name="de Hoog S."/>
            <person name="Gorbushina A."/>
            <person name="Stielow B."/>
            <person name="Teixiera M."/>
            <person name="Abouelleil A."/>
            <person name="Chapman S.B."/>
            <person name="Priest M."/>
            <person name="Young S.K."/>
            <person name="Wortman J."/>
            <person name="Nusbaum C."/>
            <person name="Birren B."/>
        </authorList>
    </citation>
    <scope>NUCLEOTIDE SEQUENCE [LARGE SCALE GENOMIC DNA]</scope>
    <source>
        <strain evidence="7 8">CBS 121828</strain>
    </source>
</reference>
<dbReference type="GO" id="GO:0008270">
    <property type="term" value="F:zinc ion binding"/>
    <property type="evidence" value="ECO:0007669"/>
    <property type="project" value="InterPro"/>
</dbReference>
<gene>
    <name evidence="7" type="ORF">PV11_08829</name>
</gene>
<dbReference type="Proteomes" id="UP000053599">
    <property type="component" value="Unassembled WGS sequence"/>
</dbReference>
<keyword evidence="3" id="KW-0804">Transcription</keyword>
<dbReference type="STRING" id="1016849.A0A0D1WPI9"/>
<evidence type="ECO:0000256" key="4">
    <source>
        <dbReference type="ARBA" id="ARBA00023242"/>
    </source>
</evidence>
<sequence>MDANEHRHSSPRPKKAFHKKSRNGCQTCRARRVKCDERRPICRHCEQRQLSCTFSMAEPSPNSQNESDSVVSSSVLRQRVLEQAAATLSLSTILPYINNSTPLRESAARRRLELRLMHNFTECFMKPFPDHRGAHKVTGWATEVPRMAFQHENLMCSLFASSATYLLRTNPEDVELFRAAEVYLALALRSQQQALANVETENADAICFTGVLLLLNSTAKMAWRPIEPYTPPLEFLQIGIGFQSVLAIAKDFYKSSKVMMITTNSEPDFEKEPIFAKHNLFPFLHLLDAGPSAIDELTDPETRETYEKTVSYIGYLHRSITENDPIYVLSRKIVSFAIVVPQGFVQCVEDKRPRALVVLAYYFALMSRFRSIWWIGRMPLREITAIMNVLPQEWHEQMRWPLTMAGLDLDRTNFSRS</sequence>
<evidence type="ECO:0000256" key="2">
    <source>
        <dbReference type="ARBA" id="ARBA00023125"/>
    </source>
</evidence>
<feature type="compositionally biased region" description="Basic residues" evidence="5">
    <location>
        <begin position="9"/>
        <end position="21"/>
    </location>
</feature>
<keyword evidence="1" id="KW-0805">Transcription regulation</keyword>
<dbReference type="OrthoDB" id="3546279at2759"/>
<dbReference type="HOGENOM" id="CLU_024934_6_0_1"/>
<keyword evidence="4" id="KW-0539">Nucleus</keyword>
<proteinExistence type="predicted"/>
<dbReference type="SMART" id="SM00066">
    <property type="entry name" value="GAL4"/>
    <property type="match status" value="1"/>
</dbReference>
<evidence type="ECO:0000313" key="8">
    <source>
        <dbReference type="Proteomes" id="UP000053599"/>
    </source>
</evidence>
<dbReference type="Pfam" id="PF00172">
    <property type="entry name" value="Zn_clus"/>
    <property type="match status" value="1"/>
</dbReference>
<evidence type="ECO:0000313" key="7">
    <source>
        <dbReference type="EMBL" id="KIV76986.1"/>
    </source>
</evidence>
<dbReference type="SUPFAM" id="SSF57701">
    <property type="entry name" value="Zn2/Cys6 DNA-binding domain"/>
    <property type="match status" value="1"/>
</dbReference>
<dbReference type="EMBL" id="KN846954">
    <property type="protein sequence ID" value="KIV76986.1"/>
    <property type="molecule type" value="Genomic_DNA"/>
</dbReference>
<dbReference type="PANTHER" id="PTHR47657:SF14">
    <property type="entry name" value="ZN(2)-C6 FUNGAL-TYPE DOMAIN-CONTAINING PROTEIN"/>
    <property type="match status" value="1"/>
</dbReference>
<dbReference type="PROSITE" id="PS00463">
    <property type="entry name" value="ZN2_CY6_FUNGAL_1"/>
    <property type="match status" value="1"/>
</dbReference>
<dbReference type="Gene3D" id="4.10.240.10">
    <property type="entry name" value="Zn(2)-C6 fungal-type DNA-binding domain"/>
    <property type="match status" value="1"/>
</dbReference>
<dbReference type="InterPro" id="IPR052400">
    <property type="entry name" value="Zn2-C6_fungal_TF"/>
</dbReference>
<feature type="domain" description="Zn(2)-C6 fungal-type" evidence="6">
    <location>
        <begin position="24"/>
        <end position="54"/>
    </location>
</feature>
<protein>
    <recommendedName>
        <fullName evidence="6">Zn(2)-C6 fungal-type domain-containing protein</fullName>
    </recommendedName>
</protein>
<evidence type="ECO:0000259" key="6">
    <source>
        <dbReference type="PROSITE" id="PS50048"/>
    </source>
</evidence>
<dbReference type="PANTHER" id="PTHR47657">
    <property type="entry name" value="STEROL REGULATORY ELEMENT-BINDING PROTEIN ECM22"/>
    <property type="match status" value="1"/>
</dbReference>
<keyword evidence="2" id="KW-0238">DNA-binding</keyword>
<accession>A0A0D1WPI9</accession>
<dbReference type="InterPro" id="IPR001138">
    <property type="entry name" value="Zn2Cys6_DnaBD"/>
</dbReference>
<dbReference type="GO" id="GO:0000981">
    <property type="term" value="F:DNA-binding transcription factor activity, RNA polymerase II-specific"/>
    <property type="evidence" value="ECO:0007669"/>
    <property type="project" value="InterPro"/>
</dbReference>
<feature type="region of interest" description="Disordered" evidence="5">
    <location>
        <begin position="1"/>
        <end position="21"/>
    </location>
</feature>
<evidence type="ECO:0000256" key="5">
    <source>
        <dbReference type="SAM" id="MobiDB-lite"/>
    </source>
</evidence>
<evidence type="ECO:0000256" key="1">
    <source>
        <dbReference type="ARBA" id="ARBA00023015"/>
    </source>
</evidence>
<dbReference type="AlphaFoldDB" id="A0A0D1WPI9"/>